<name>A0ABU8RZ94_9SPHN</name>
<evidence type="ECO:0000313" key="2">
    <source>
        <dbReference type="EMBL" id="MEJ5978067.1"/>
    </source>
</evidence>
<dbReference type="Gene3D" id="2.30.110.10">
    <property type="entry name" value="Electron Transport, Fmn-binding Protein, Chain A"/>
    <property type="match status" value="1"/>
</dbReference>
<evidence type="ECO:0000313" key="3">
    <source>
        <dbReference type="Proteomes" id="UP001361239"/>
    </source>
</evidence>
<dbReference type="EMBL" id="JBBHJZ010000003">
    <property type="protein sequence ID" value="MEJ5978067.1"/>
    <property type="molecule type" value="Genomic_DNA"/>
</dbReference>
<dbReference type="InterPro" id="IPR038725">
    <property type="entry name" value="YdaG_split_barrel_FMN-bd"/>
</dbReference>
<dbReference type="InterPro" id="IPR012349">
    <property type="entry name" value="Split_barrel_FMN-bd"/>
</dbReference>
<gene>
    <name evidence="2" type="ORF">WG901_15555</name>
</gene>
<comment type="caution">
    <text evidence="2">The sequence shown here is derived from an EMBL/GenBank/DDBJ whole genome shotgun (WGS) entry which is preliminary data.</text>
</comment>
<dbReference type="InterPro" id="IPR052917">
    <property type="entry name" value="Stress-Dev_Protein"/>
</dbReference>
<dbReference type="SUPFAM" id="SSF50475">
    <property type="entry name" value="FMN-binding split barrel"/>
    <property type="match status" value="1"/>
</dbReference>
<keyword evidence="3" id="KW-1185">Reference proteome</keyword>
<evidence type="ECO:0000259" key="1">
    <source>
        <dbReference type="Pfam" id="PF16242"/>
    </source>
</evidence>
<reference evidence="2 3" key="1">
    <citation type="submission" date="2024-03" db="EMBL/GenBank/DDBJ databases">
        <authorList>
            <person name="Jo J.-H."/>
        </authorList>
    </citation>
    <scope>NUCLEOTIDE SEQUENCE [LARGE SCALE GENOMIC DNA]</scope>
    <source>
        <strain evidence="2 3">PS1R-30</strain>
    </source>
</reference>
<dbReference type="RefSeq" id="WP_339588011.1">
    <property type="nucleotide sequence ID" value="NZ_JBBHJZ010000003.1"/>
</dbReference>
<proteinExistence type="predicted"/>
<sequence>MKKELREEFWHAFEKSPFIMLRLEDNGGHAEPMTAQLDKEAIHTIWFFTSKDNRIAVGGRAMGQFSAKGHDVFACLAGTLVEETDQARIDKHWSKEVEAWFPEGRNDPNLKMLRYEIDDAEVWTVELGLFGTFKMLTGQEVKSSELGQHATGLV</sequence>
<protein>
    <submittedName>
        <fullName evidence="2">Pyridoxamine 5'-phosphate oxidase family protein</fullName>
    </submittedName>
</protein>
<dbReference type="PANTHER" id="PTHR34818">
    <property type="entry name" value="PROTEIN BLI-3"/>
    <property type="match status" value="1"/>
</dbReference>
<dbReference type="PANTHER" id="PTHR34818:SF1">
    <property type="entry name" value="PROTEIN BLI-3"/>
    <property type="match status" value="1"/>
</dbReference>
<dbReference type="Pfam" id="PF16242">
    <property type="entry name" value="Pyrid_ox_like"/>
    <property type="match status" value="1"/>
</dbReference>
<dbReference type="Proteomes" id="UP001361239">
    <property type="component" value="Unassembled WGS sequence"/>
</dbReference>
<organism evidence="2 3">
    <name type="scientific">Novosphingobium anseongense</name>
    <dbReference type="NCBI Taxonomy" id="3133436"/>
    <lineage>
        <taxon>Bacteria</taxon>
        <taxon>Pseudomonadati</taxon>
        <taxon>Pseudomonadota</taxon>
        <taxon>Alphaproteobacteria</taxon>
        <taxon>Sphingomonadales</taxon>
        <taxon>Sphingomonadaceae</taxon>
        <taxon>Novosphingobium</taxon>
    </lineage>
</organism>
<accession>A0ABU8RZ94</accession>
<feature type="domain" description="General stress protein FMN-binding split barrel" evidence="1">
    <location>
        <begin position="7"/>
        <end position="128"/>
    </location>
</feature>